<keyword evidence="1" id="KW-0472">Membrane</keyword>
<dbReference type="RefSeq" id="WP_185763929.1">
    <property type="nucleotide sequence ID" value="NZ_RIBP01000001.1"/>
</dbReference>
<reference evidence="5" key="1">
    <citation type="submission" date="2018-10" db="EMBL/GenBank/DDBJ databases">
        <title>FDA dAtabase for Regulatory Grade micrObial Sequences (FDA-ARGOS): Supporting development and validation of Infectious Disease Dx tests.</title>
        <authorList>
            <person name="Minogue T."/>
            <person name="Wolcott M."/>
            <person name="Wasieloski L."/>
            <person name="Aguilar W."/>
            <person name="Moore D."/>
            <person name="Tallon L."/>
            <person name="Sadzewicz L."/>
            <person name="Sengamalay N."/>
            <person name="Ott S."/>
            <person name="Godinez A."/>
            <person name="Nagaraj S."/>
            <person name="Vavikolanu K."/>
            <person name="Vyas G."/>
            <person name="Nadendla S."/>
            <person name="George J."/>
            <person name="Sichtig H."/>
        </authorList>
    </citation>
    <scope>NUCLEOTIDE SEQUENCE [LARGE SCALE GENOMIC DNA]</scope>
    <source>
        <strain evidence="5">FDAARGOS_343</strain>
    </source>
</reference>
<evidence type="ECO:0000313" key="5">
    <source>
        <dbReference type="Proteomes" id="UP000319837"/>
    </source>
</evidence>
<sequence length="339" mass="38293">MKRSFFLLLVLILIGIGINSQDDRAFAATMEYSVKANLPENQLNKNLSYFDLKMSPGNKQTITITVSNTSDRKMELMIETNTATTNQNGVIDYSKADSKKDSSLKYAFSDLISPSQKVILEANETKTLPFTIKMPEKSLDGVILGGFYIYEVIQEDKKTSDKSVQINNEFSYVIGVKLTETNKLVTPELQLNKVKPELLNYRNAVTANLQNIKPVIINNLTVDARITKEGEQKVLHLTKKQSLSMAPNSNFDFPISWDNQEFEPGKYHLYITATAGKDTWEFDKMFEIKDTAAEKLNLTAVKAKKEYSKIIIWSASVLAAVLLITILLVKNKRKPKEED</sequence>
<keyword evidence="1" id="KW-0812">Transmembrane</keyword>
<evidence type="ECO:0000259" key="3">
    <source>
        <dbReference type="Pfam" id="PF11797"/>
    </source>
</evidence>
<feature type="domain" description="WxL Interacting Protein peptidoglycan binding" evidence="2">
    <location>
        <begin position="32"/>
        <end position="150"/>
    </location>
</feature>
<name>A0A553SU87_NIACI</name>
<organism evidence="4 5">
    <name type="scientific">Niallia circulans</name>
    <name type="common">Bacillus circulans</name>
    <dbReference type="NCBI Taxonomy" id="1397"/>
    <lineage>
        <taxon>Bacteria</taxon>
        <taxon>Bacillati</taxon>
        <taxon>Bacillota</taxon>
        <taxon>Bacilli</taxon>
        <taxon>Bacillales</taxon>
        <taxon>Bacillaceae</taxon>
        <taxon>Niallia</taxon>
    </lineage>
</organism>
<dbReference type="Pfam" id="PF11797">
    <property type="entry name" value="WxLIP_HBD"/>
    <property type="match status" value="1"/>
</dbReference>
<feature type="transmembrane region" description="Helical" evidence="1">
    <location>
        <begin position="310"/>
        <end position="329"/>
    </location>
</feature>
<proteinExistence type="predicted"/>
<gene>
    <name evidence="4" type="ORF">CEQ21_06465</name>
</gene>
<accession>A0A553SU87</accession>
<dbReference type="Proteomes" id="UP000319837">
    <property type="component" value="Unassembled WGS sequence"/>
</dbReference>
<protein>
    <submittedName>
        <fullName evidence="4">DUF916 and DUF3324 domain-containing protein</fullName>
    </submittedName>
</protein>
<keyword evidence="1" id="KW-1133">Transmembrane helix</keyword>
<dbReference type="InterPro" id="IPR021759">
    <property type="entry name" value="WxLIP_HBD"/>
</dbReference>
<evidence type="ECO:0000256" key="1">
    <source>
        <dbReference type="SAM" id="Phobius"/>
    </source>
</evidence>
<comment type="caution">
    <text evidence="4">The sequence shown here is derived from an EMBL/GenBank/DDBJ whole genome shotgun (WGS) entry which is preliminary data.</text>
</comment>
<dbReference type="InterPro" id="IPR010317">
    <property type="entry name" value="WxLIP_PGBD"/>
</dbReference>
<dbReference type="Pfam" id="PF06030">
    <property type="entry name" value="WxLIP_PGBD"/>
    <property type="match status" value="1"/>
</dbReference>
<evidence type="ECO:0000259" key="2">
    <source>
        <dbReference type="Pfam" id="PF06030"/>
    </source>
</evidence>
<evidence type="ECO:0000313" key="4">
    <source>
        <dbReference type="EMBL" id="TRZ40541.1"/>
    </source>
</evidence>
<dbReference type="EMBL" id="RIBP01000001">
    <property type="protein sequence ID" value="TRZ40541.1"/>
    <property type="molecule type" value="Genomic_DNA"/>
</dbReference>
<dbReference type="AlphaFoldDB" id="A0A553SU87"/>
<feature type="domain" description="WxL Interacting Protein host binding" evidence="3">
    <location>
        <begin position="162"/>
        <end position="297"/>
    </location>
</feature>